<evidence type="ECO:0000256" key="8">
    <source>
        <dbReference type="ARBA" id="ARBA00022989"/>
    </source>
</evidence>
<keyword evidence="11" id="KW-1185">Reference proteome</keyword>
<proteinExistence type="inferred from homology"/>
<dbReference type="OrthoDB" id="9795612at2"/>
<dbReference type="NCBIfam" id="TIGR02532">
    <property type="entry name" value="IV_pilin_GFxxxE"/>
    <property type="match status" value="1"/>
</dbReference>
<dbReference type="PANTHER" id="PTHR30093:SF44">
    <property type="entry name" value="TYPE II SECRETION SYSTEM CORE PROTEIN G"/>
    <property type="match status" value="1"/>
</dbReference>
<name>A0A3T0E7R3_9PROT</name>
<evidence type="ECO:0000256" key="2">
    <source>
        <dbReference type="ARBA" id="ARBA00009984"/>
    </source>
</evidence>
<dbReference type="PRINTS" id="PR00813">
    <property type="entry name" value="BCTERIALGSPG"/>
</dbReference>
<dbReference type="Pfam" id="PF08334">
    <property type="entry name" value="T2SSG"/>
    <property type="match status" value="1"/>
</dbReference>
<dbReference type="GO" id="GO:0015628">
    <property type="term" value="P:protein secretion by the type II secretion system"/>
    <property type="evidence" value="ECO:0007669"/>
    <property type="project" value="InterPro"/>
</dbReference>
<accession>A0A3T0E7R3</accession>
<dbReference type="Pfam" id="PF07963">
    <property type="entry name" value="N_methyl"/>
    <property type="match status" value="1"/>
</dbReference>
<dbReference type="Gene3D" id="3.30.700.10">
    <property type="entry name" value="Glycoprotein, Type 4 Pilin"/>
    <property type="match status" value="1"/>
</dbReference>
<dbReference type="InterPro" id="IPR045584">
    <property type="entry name" value="Pilin-like"/>
</dbReference>
<evidence type="ECO:0000256" key="9">
    <source>
        <dbReference type="ARBA" id="ARBA00023136"/>
    </source>
</evidence>
<protein>
    <recommendedName>
        <fullName evidence="3">Type II secretion system core protein G</fullName>
    </recommendedName>
</protein>
<evidence type="ECO:0000256" key="7">
    <source>
        <dbReference type="ARBA" id="ARBA00022692"/>
    </source>
</evidence>
<dbReference type="Proteomes" id="UP000286954">
    <property type="component" value="Chromosome"/>
</dbReference>
<keyword evidence="4" id="KW-1003">Cell membrane</keyword>
<evidence type="ECO:0000313" key="10">
    <source>
        <dbReference type="EMBL" id="AZU03314.1"/>
    </source>
</evidence>
<dbReference type="GO" id="GO:0005886">
    <property type="term" value="C:plasma membrane"/>
    <property type="evidence" value="ECO:0007669"/>
    <property type="project" value="UniProtKB-SubCell"/>
</dbReference>
<keyword evidence="7" id="KW-0812">Transmembrane</keyword>
<gene>
    <name evidence="10" type="ORF">X907_0770</name>
</gene>
<dbReference type="InterPro" id="IPR013545">
    <property type="entry name" value="T2SS_protein-GspG_C"/>
</dbReference>
<reference evidence="10 11" key="1">
    <citation type="submission" date="2016-12" db="EMBL/GenBank/DDBJ databases">
        <title>The genome of dimorphic prosthecate Glycocaulis alkaliphilus 6b-8t, isolated from crude oil dictates its adaptability in petroleum environments.</title>
        <authorList>
            <person name="Wu X.-L."/>
            <person name="Geng S."/>
        </authorList>
    </citation>
    <scope>NUCLEOTIDE SEQUENCE [LARGE SCALE GENOMIC DNA]</scope>
    <source>
        <strain evidence="10 11">6B-8</strain>
    </source>
</reference>
<keyword evidence="6" id="KW-0997">Cell inner membrane</keyword>
<sequence>MRVPTRSKDTEAGFTLVEIMVVVVIIGLLATVVVLNVLPSQDRARIEKARADIGRIEQAIEMFRLDMGRYPTTDEGLEVLVTAPADPRLAARFPEGGYINRLPEDPWGGEYQYMSPGEHGRFDVWSLGADARPGGDGNNADIGNWTSR</sequence>
<dbReference type="EMBL" id="CP018911">
    <property type="protein sequence ID" value="AZU03314.1"/>
    <property type="molecule type" value="Genomic_DNA"/>
</dbReference>
<dbReference type="NCBIfam" id="TIGR01710">
    <property type="entry name" value="typeII_sec_gspG"/>
    <property type="match status" value="1"/>
</dbReference>
<dbReference type="SUPFAM" id="SSF54523">
    <property type="entry name" value="Pili subunits"/>
    <property type="match status" value="1"/>
</dbReference>
<comment type="subcellular location">
    <subcellularLocation>
        <location evidence="1">Cell inner membrane</location>
        <topology evidence="1">Single-pass membrane protein</topology>
    </subcellularLocation>
</comment>
<evidence type="ECO:0000256" key="3">
    <source>
        <dbReference type="ARBA" id="ARBA00020042"/>
    </source>
</evidence>
<evidence type="ECO:0000313" key="11">
    <source>
        <dbReference type="Proteomes" id="UP000286954"/>
    </source>
</evidence>
<keyword evidence="8" id="KW-1133">Transmembrane helix</keyword>
<comment type="similarity">
    <text evidence="2">Belongs to the GSP G family.</text>
</comment>
<dbReference type="RefSeq" id="WP_127565718.1">
    <property type="nucleotide sequence ID" value="NZ_BMFB01000002.1"/>
</dbReference>
<dbReference type="PANTHER" id="PTHR30093">
    <property type="entry name" value="GENERAL SECRETION PATHWAY PROTEIN G"/>
    <property type="match status" value="1"/>
</dbReference>
<dbReference type="AlphaFoldDB" id="A0A3T0E7R3"/>
<evidence type="ECO:0000256" key="4">
    <source>
        <dbReference type="ARBA" id="ARBA00022475"/>
    </source>
</evidence>
<keyword evidence="9" id="KW-0472">Membrane</keyword>
<dbReference type="GO" id="GO:0015627">
    <property type="term" value="C:type II protein secretion system complex"/>
    <property type="evidence" value="ECO:0007669"/>
    <property type="project" value="InterPro"/>
</dbReference>
<evidence type="ECO:0000256" key="5">
    <source>
        <dbReference type="ARBA" id="ARBA00022481"/>
    </source>
</evidence>
<dbReference type="KEGG" id="gak:X907_0770"/>
<dbReference type="InterPro" id="IPR000983">
    <property type="entry name" value="Bac_GSPG_pilin"/>
</dbReference>
<organism evidence="10 11">
    <name type="scientific">Glycocaulis alkaliphilus</name>
    <dbReference type="NCBI Taxonomy" id="1434191"/>
    <lineage>
        <taxon>Bacteria</taxon>
        <taxon>Pseudomonadati</taxon>
        <taxon>Pseudomonadota</taxon>
        <taxon>Alphaproteobacteria</taxon>
        <taxon>Maricaulales</taxon>
        <taxon>Maricaulaceae</taxon>
        <taxon>Glycocaulis</taxon>
    </lineage>
</organism>
<evidence type="ECO:0000256" key="1">
    <source>
        <dbReference type="ARBA" id="ARBA00004377"/>
    </source>
</evidence>
<dbReference type="InterPro" id="IPR012902">
    <property type="entry name" value="N_methyl_site"/>
</dbReference>
<dbReference type="PROSITE" id="PS00409">
    <property type="entry name" value="PROKAR_NTER_METHYL"/>
    <property type="match status" value="1"/>
</dbReference>
<evidence type="ECO:0000256" key="6">
    <source>
        <dbReference type="ARBA" id="ARBA00022519"/>
    </source>
</evidence>
<dbReference type="InterPro" id="IPR010054">
    <property type="entry name" value="Type2_sec_GspG"/>
</dbReference>
<keyword evidence="5" id="KW-0488">Methylation</keyword>